<dbReference type="STRING" id="1121335.Cst_c13360"/>
<dbReference type="InterPro" id="IPR036676">
    <property type="entry name" value="PurM-like_C_sf"/>
</dbReference>
<dbReference type="InterPro" id="IPR011854">
    <property type="entry name" value="HypE"/>
</dbReference>
<dbReference type="EMBL" id="CP004044">
    <property type="protein sequence ID" value="AGC68327.1"/>
    <property type="molecule type" value="Genomic_DNA"/>
</dbReference>
<dbReference type="Gene3D" id="3.90.650.10">
    <property type="entry name" value="PurM-like C-terminal domain"/>
    <property type="match status" value="1"/>
</dbReference>
<dbReference type="Pfam" id="PF00586">
    <property type="entry name" value="AIRS"/>
    <property type="match status" value="1"/>
</dbReference>
<dbReference type="InterPro" id="IPR016188">
    <property type="entry name" value="PurM-like_N"/>
</dbReference>
<dbReference type="Proteomes" id="UP000011220">
    <property type="component" value="Chromosome"/>
</dbReference>
<dbReference type="PANTHER" id="PTHR30303:SF4">
    <property type="entry name" value="HYDROGENASE EXPRESSION_FORMATION PROTEIN HYPE"/>
    <property type="match status" value="1"/>
</dbReference>
<dbReference type="PIRSF" id="PIRSF005644">
    <property type="entry name" value="Hdrgns_mtr_HypE"/>
    <property type="match status" value="1"/>
</dbReference>
<dbReference type="KEGG" id="css:Cst_c13360"/>
<accession>L7VNI3</accession>
<dbReference type="AlphaFoldDB" id="L7VNI3"/>
<name>L7VNI3_THES1</name>
<dbReference type="Gene3D" id="3.30.1330.10">
    <property type="entry name" value="PurM-like, N-terminal domain"/>
    <property type="match status" value="1"/>
</dbReference>
<proteinExistence type="inferred from homology"/>
<comment type="similarity">
    <text evidence="1">Belongs to the HypE family.</text>
</comment>
<dbReference type="SUPFAM" id="SSF55326">
    <property type="entry name" value="PurM N-terminal domain-like"/>
    <property type="match status" value="1"/>
</dbReference>
<evidence type="ECO:0000313" key="5">
    <source>
        <dbReference type="Proteomes" id="UP000011220"/>
    </source>
</evidence>
<dbReference type="InterPro" id="IPR010918">
    <property type="entry name" value="PurM-like_C_dom"/>
</dbReference>
<dbReference type="PANTHER" id="PTHR30303">
    <property type="entry name" value="HYDROGENASE ISOENZYMES FORMATION PROTEIN HYPE"/>
    <property type="match status" value="1"/>
</dbReference>
<feature type="domain" description="PurM-like N-terminal" evidence="2">
    <location>
        <begin position="60"/>
        <end position="165"/>
    </location>
</feature>
<dbReference type="InterPro" id="IPR036921">
    <property type="entry name" value="PurM-like_N_sf"/>
</dbReference>
<dbReference type="eggNOG" id="COG0309">
    <property type="taxonomic scope" value="Bacteria"/>
</dbReference>
<evidence type="ECO:0000256" key="1">
    <source>
        <dbReference type="ARBA" id="ARBA00006243"/>
    </source>
</evidence>
<protein>
    <submittedName>
        <fullName evidence="4">Hydrogenase maturation factor HypE</fullName>
    </submittedName>
</protein>
<sequence length="356" mass="38358">MKRRKANNSINLGRNTRYILRLGRVNQMEIGKLPNDVLNSLILGKLQNRRSEVLLRPSIGEDCSAVDFGREICIISTDPITGTENQIGTIGVNVALNDLASSGAEPVGITVTLLIPPDASMSDVENVINQLVSEASKLNVDIIGGHTEVTDAVSRFVLSITAIGKTINKNVVTTSGAKPGDDLILTKYAGLEGTSILAYDYEEELAEKFGKELVDNAKRLINNISVIKEGIISAKFGAHAMHDVTEGGVLGAVWEMCHASCCGAVIFKDSIPVLRETKLICDYFNIDPLRLISSGCMLIACEDGEQMVRELSENGIKAGIIGKITADKSILLSTNTENINISPPKSDELYKVSKSK</sequence>
<evidence type="ECO:0000259" key="2">
    <source>
        <dbReference type="Pfam" id="PF00586"/>
    </source>
</evidence>
<feature type="domain" description="PurM-like C-terminal" evidence="3">
    <location>
        <begin position="178"/>
        <end position="329"/>
    </location>
</feature>
<dbReference type="PATRIC" id="fig|1121335.3.peg.1314"/>
<dbReference type="GO" id="GO:0051604">
    <property type="term" value="P:protein maturation"/>
    <property type="evidence" value="ECO:0007669"/>
    <property type="project" value="TreeGrafter"/>
</dbReference>
<gene>
    <name evidence="4" type="primary">hypE</name>
    <name evidence="4" type="ordered locus">Cst_c13360</name>
</gene>
<reference evidence="4 5" key="1">
    <citation type="journal article" date="2013" name="Genome Announc.">
        <title>Complete genome sequence of Clostridium stercorarium subsp. stercorarium strain DSM 8532, a thermophilic degrader of plant cell wall fibers.</title>
        <authorList>
            <person name="Poehlein A."/>
            <person name="Zverlov V.V."/>
            <person name="Daniel R."/>
            <person name="Schwarz W.H."/>
            <person name="Liebl W."/>
        </authorList>
    </citation>
    <scope>NUCLEOTIDE SEQUENCE [LARGE SCALE GENOMIC DNA]</scope>
    <source>
        <strain evidence="5">ATCC 35414 / DSM 8532 / NCIMB 11754</strain>
    </source>
</reference>
<organism evidence="4 5">
    <name type="scientific">Thermoclostridium stercorarium (strain ATCC 35414 / DSM 8532 / NCIMB 11754)</name>
    <name type="common">Clostridium stercorarium</name>
    <dbReference type="NCBI Taxonomy" id="1121335"/>
    <lineage>
        <taxon>Bacteria</taxon>
        <taxon>Bacillati</taxon>
        <taxon>Bacillota</taxon>
        <taxon>Clostridia</taxon>
        <taxon>Eubacteriales</taxon>
        <taxon>Oscillospiraceae</taxon>
        <taxon>Thermoclostridium</taxon>
    </lineage>
</organism>
<keyword evidence="5" id="KW-1185">Reference proteome</keyword>
<evidence type="ECO:0000313" key="4">
    <source>
        <dbReference type="EMBL" id="AGC68327.1"/>
    </source>
</evidence>
<dbReference type="SUPFAM" id="SSF56042">
    <property type="entry name" value="PurM C-terminal domain-like"/>
    <property type="match status" value="1"/>
</dbReference>
<dbReference type="Pfam" id="PF02769">
    <property type="entry name" value="AIRS_C"/>
    <property type="match status" value="1"/>
</dbReference>
<dbReference type="CDD" id="cd06061">
    <property type="entry name" value="PurM-like1"/>
    <property type="match status" value="1"/>
</dbReference>
<evidence type="ECO:0000259" key="3">
    <source>
        <dbReference type="Pfam" id="PF02769"/>
    </source>
</evidence>